<evidence type="ECO:0000313" key="2">
    <source>
        <dbReference type="EMBL" id="AFG36425.1"/>
    </source>
</evidence>
<dbReference type="PATRIC" id="fig|889378.3.peg.323"/>
<dbReference type="Gene3D" id="1.10.3210.10">
    <property type="entry name" value="Hypothetical protein af1432"/>
    <property type="match status" value="1"/>
</dbReference>
<dbReference type="KEGG" id="sfc:Spiaf_0318"/>
<sequence length="490" mass="55906">MIPLDELAAKDPRILRIMINEGYTVTAEHAVSGKQRSMPVRSLHRNNPNFYKNPRSPYRFLVAEPCARELLERVQPKGKPGASSAAEGCVCSDEPDTTSAPAATEKRPGTLAAAPNFDETWQRIQAMTLPERVDLLDTHTTTIQHLARNPDRQQQETHQALINVGADGALSNRSTILEALKMSNEEARRYTDQMVEATNRMIDTTALLVDGNLCHQDLLDQVADKSNGTVIQHMTRVFLLGYAFMLYYNREILTSDLVGKIRIRFTSRYKPFYTPLLSHLHEDHLTLERVFQGGMRALQESEINQYAIGFLVHDIGKVEDIEYHEGEDGYDRAKVVRHVEVGYTALRNKTGYSDTVSMITGYHHEYYGSNDGYGIFRRLLQQLYQQHPQVKPRKFPFLITYDKEEIRKLQAPAYFPAKMLEIVDIYDSLTDPNRRYRAPMEPKDALETLYTAFVADQPKVDLILLDVFTLFLRDKGLLPADDIPAEAVNW</sequence>
<dbReference type="STRING" id="889378.Spiaf_0318"/>
<dbReference type="eggNOG" id="COG2206">
    <property type="taxonomic scope" value="Bacteria"/>
</dbReference>
<dbReference type="EMBL" id="CP003282">
    <property type="protein sequence ID" value="AFG36425.1"/>
    <property type="molecule type" value="Genomic_DNA"/>
</dbReference>
<organism evidence="2 3">
    <name type="scientific">Spirochaeta africana (strain ATCC 700263 / DSM 8902 / Z-7692)</name>
    <dbReference type="NCBI Taxonomy" id="889378"/>
    <lineage>
        <taxon>Bacteria</taxon>
        <taxon>Pseudomonadati</taxon>
        <taxon>Spirochaetota</taxon>
        <taxon>Spirochaetia</taxon>
        <taxon>Spirochaetales</taxon>
        <taxon>Spirochaetaceae</taxon>
        <taxon>Spirochaeta</taxon>
    </lineage>
</organism>
<evidence type="ECO:0008006" key="4">
    <source>
        <dbReference type="Google" id="ProtNLM"/>
    </source>
</evidence>
<dbReference type="AlphaFoldDB" id="H9UFY2"/>
<dbReference type="SUPFAM" id="SSF109604">
    <property type="entry name" value="HD-domain/PDEase-like"/>
    <property type="match status" value="1"/>
</dbReference>
<evidence type="ECO:0000256" key="1">
    <source>
        <dbReference type="SAM" id="MobiDB-lite"/>
    </source>
</evidence>
<proteinExistence type="predicted"/>
<name>H9UFY2_SPIAZ</name>
<keyword evidence="3" id="KW-1185">Reference proteome</keyword>
<protein>
    <recommendedName>
        <fullName evidence="4">HD-GYP domain-containing protein</fullName>
    </recommendedName>
</protein>
<feature type="region of interest" description="Disordered" evidence="1">
    <location>
        <begin position="77"/>
        <end position="107"/>
    </location>
</feature>
<evidence type="ECO:0000313" key="3">
    <source>
        <dbReference type="Proteomes" id="UP000007383"/>
    </source>
</evidence>
<dbReference type="HOGENOM" id="CLU_589122_0_0_12"/>
<gene>
    <name evidence="2" type="ordered locus">Spiaf_0318</name>
</gene>
<dbReference type="Proteomes" id="UP000007383">
    <property type="component" value="Chromosome"/>
</dbReference>
<reference evidence="3" key="1">
    <citation type="journal article" date="2013" name="Stand. Genomic Sci.">
        <title>Complete genome sequence of the halophilic bacterium Spirochaeta africana type strain (Z-7692(T)) from the alkaline Lake Magadi in the East African Rift.</title>
        <authorList>
            <person name="Liolos K."/>
            <person name="Abt B."/>
            <person name="Scheuner C."/>
            <person name="Teshima H."/>
            <person name="Held B."/>
            <person name="Lapidus A."/>
            <person name="Nolan M."/>
            <person name="Lucas S."/>
            <person name="Deshpande S."/>
            <person name="Cheng J.F."/>
            <person name="Tapia R."/>
            <person name="Goodwin L.A."/>
            <person name="Pitluck S."/>
            <person name="Pagani I."/>
            <person name="Ivanova N."/>
            <person name="Mavromatis K."/>
            <person name="Mikhailova N."/>
            <person name="Huntemann M."/>
            <person name="Pati A."/>
            <person name="Chen A."/>
            <person name="Palaniappan K."/>
            <person name="Land M."/>
            <person name="Rohde M."/>
            <person name="Tindall B.J."/>
            <person name="Detter J.C."/>
            <person name="Goker M."/>
            <person name="Bristow J."/>
            <person name="Eisen J.A."/>
            <person name="Markowitz V."/>
            <person name="Hugenholtz P."/>
            <person name="Woyke T."/>
            <person name="Klenk H.P."/>
            <person name="Kyrpides N.C."/>
        </authorList>
    </citation>
    <scope>NUCLEOTIDE SEQUENCE</scope>
    <source>
        <strain evidence="3">ATCC 700263 / DSM 8902 / Z-7692</strain>
    </source>
</reference>
<accession>H9UFY2</accession>